<evidence type="ECO:0000313" key="2">
    <source>
        <dbReference type="EMBL" id="KIG14364.1"/>
    </source>
</evidence>
<evidence type="ECO:0000313" key="3">
    <source>
        <dbReference type="Proteomes" id="UP000031599"/>
    </source>
</evidence>
<comment type="caution">
    <text evidence="2">The sequence shown here is derived from an EMBL/GenBank/DDBJ whole genome shotgun (WGS) entry which is preliminary data.</text>
</comment>
<dbReference type="EMBL" id="JMCC02000074">
    <property type="protein sequence ID" value="KIG14364.1"/>
    <property type="molecule type" value="Genomic_DNA"/>
</dbReference>
<dbReference type="Proteomes" id="UP000031599">
    <property type="component" value="Unassembled WGS sequence"/>
</dbReference>
<reference evidence="2 3" key="1">
    <citation type="submission" date="2014-12" db="EMBL/GenBank/DDBJ databases">
        <title>Genome assembly of Enhygromyxa salina DSM 15201.</title>
        <authorList>
            <person name="Sharma G."/>
            <person name="Subramanian S."/>
        </authorList>
    </citation>
    <scope>NUCLEOTIDE SEQUENCE [LARGE SCALE GENOMIC DNA]</scope>
    <source>
        <strain evidence="2 3">DSM 15201</strain>
    </source>
</reference>
<feature type="chain" id="PRO_5002144056" evidence="1">
    <location>
        <begin position="23"/>
        <end position="425"/>
    </location>
</feature>
<accession>A0A0C1Z9V4</accession>
<gene>
    <name evidence="2" type="ORF">DB30_06839</name>
</gene>
<dbReference type="AlphaFoldDB" id="A0A0C1Z9V4"/>
<organism evidence="2 3">
    <name type="scientific">Enhygromyxa salina</name>
    <dbReference type="NCBI Taxonomy" id="215803"/>
    <lineage>
        <taxon>Bacteria</taxon>
        <taxon>Pseudomonadati</taxon>
        <taxon>Myxococcota</taxon>
        <taxon>Polyangia</taxon>
        <taxon>Nannocystales</taxon>
        <taxon>Nannocystaceae</taxon>
        <taxon>Enhygromyxa</taxon>
    </lineage>
</organism>
<proteinExistence type="predicted"/>
<keyword evidence="1" id="KW-0732">Signal</keyword>
<sequence>MNHMNYMNWTLAPLLLSAALFACEGLEDDADSSADDVGNEDEPALGDTPLPACEAAMFGLAQIEAELRLPDPDLDYVIELYRGSAPDLSGESPLPGGTAVQRWVREVGARLGRVEAGVLTDDLAIEQALELAALEQGQARKLILADVLATLRAVALLDVRARLAMVSDALPDPQRDPALFHAEWDWAWCVWSGSFATLASSADAVAGEDWEATIEGAFTTGSAGIIGPEQAWAPDELATKSAKQVVEKGSFGVVQRNLLALAERARAKDDPLAAREARGLLALIEDRILGRNTPALELITTMLEGAPAEINADLIEHELAIVFVKRARKYCDEALLAGSLGSAEAAKGVDEGIMYTRIVLPVMTDLLSDTGFEPSAHMQTWADYRDAVLNDDAPLASSASEDLCARNCELQAALEIAACTDSADE</sequence>
<feature type="signal peptide" evidence="1">
    <location>
        <begin position="1"/>
        <end position="22"/>
    </location>
</feature>
<protein>
    <submittedName>
        <fullName evidence="2">Uncharacterized protein</fullName>
    </submittedName>
</protein>
<evidence type="ECO:0000256" key="1">
    <source>
        <dbReference type="SAM" id="SignalP"/>
    </source>
</evidence>
<name>A0A0C1Z9V4_9BACT</name>